<dbReference type="Proteomes" id="UP000094828">
    <property type="component" value="Unassembled WGS sequence"/>
</dbReference>
<name>A0A1C3E4W9_9PLAN</name>
<sequence length="529" mass="61235">MVINMDVSDTSPTRSNFWYQVLLILALLSIIFDPTRVLAQTTNRAAAAGTLKVLQSQQAKLEEEFAAKLETLAKECETRVLPNAAVTVRAAITPADRAAFLARPLPRETRAEIPLALPADDRFWQTQLRFEQENHAKNLYLHSRKALHAGFGSYALDLVREVAQHDPDNRPARKLLGYVQQGQEWMTPFEADMTRKMYVRHPQFGWILKKHVPRYENGERFVQSRWVSAEKEAEIRRDFRQAWEIRTEHFLIKTNHSLEKGVELGDALEAFYDFFHLQFAGFFNTPEQLAQLFDGKTQARTVSKPHVVHYYRTRLEYNERLKQFVPQIDITNGLYRPTERIAHFFHDPEVSAKTTLFHEATHQLLYEIGRDREIARYENFWIVEGIACYFESFSEKDLGASLGDPRFDRFLAARYRFLNDGYYLPLREMAPLGMQAFQSSEKLAWNYQQAANLTKFLMEAEGGRYRDAVIAHLSQIYSMSDLKRDSVDSIEELVGVPFEQLDAGYREFVIQQEELARSLPPANPAVITP</sequence>
<dbReference type="RefSeq" id="WP_068852629.1">
    <property type="nucleotide sequence ID" value="NZ_LYDR01000154.1"/>
</dbReference>
<evidence type="ECO:0000259" key="2">
    <source>
        <dbReference type="Pfam" id="PF07607"/>
    </source>
</evidence>
<dbReference type="InterPro" id="IPR011464">
    <property type="entry name" value="DUF1570"/>
</dbReference>
<evidence type="ECO:0000313" key="4">
    <source>
        <dbReference type="Proteomes" id="UP000094828"/>
    </source>
</evidence>
<reference evidence="3 4" key="1">
    <citation type="submission" date="2016-05" db="EMBL/GenBank/DDBJ databases">
        <title>Genomic and physiological characterization of Planctopirus sp. isolated from fresh water lake.</title>
        <authorList>
            <person name="Subhash Y."/>
            <person name="Ramana C."/>
        </authorList>
    </citation>
    <scope>NUCLEOTIDE SEQUENCE [LARGE SCALE GENOMIC DNA]</scope>
    <source>
        <strain evidence="3 4">JC280</strain>
    </source>
</reference>
<dbReference type="STRING" id="1841610.A6X21_01360"/>
<accession>A0A1C3E4W9</accession>
<evidence type="ECO:0000313" key="3">
    <source>
        <dbReference type="EMBL" id="ODA28274.1"/>
    </source>
</evidence>
<dbReference type="OrthoDB" id="228844at2"/>
<proteinExistence type="predicted"/>
<keyword evidence="4" id="KW-1185">Reference proteome</keyword>
<comment type="caution">
    <text evidence="3">The sequence shown here is derived from an EMBL/GenBank/DDBJ whole genome shotgun (WGS) entry which is preliminary data.</text>
</comment>
<feature type="domain" description="DUF1570" evidence="2">
    <location>
        <begin position="354"/>
        <end position="403"/>
    </location>
</feature>
<keyword evidence="1" id="KW-0175">Coiled coil</keyword>
<dbReference type="AlphaFoldDB" id="A0A1C3E4W9"/>
<dbReference type="EMBL" id="LYDR01000154">
    <property type="protein sequence ID" value="ODA28274.1"/>
    <property type="molecule type" value="Genomic_DNA"/>
</dbReference>
<organism evidence="3 4">
    <name type="scientific">Planctopirus hydrillae</name>
    <dbReference type="NCBI Taxonomy" id="1841610"/>
    <lineage>
        <taxon>Bacteria</taxon>
        <taxon>Pseudomonadati</taxon>
        <taxon>Planctomycetota</taxon>
        <taxon>Planctomycetia</taxon>
        <taxon>Planctomycetales</taxon>
        <taxon>Planctomycetaceae</taxon>
        <taxon>Planctopirus</taxon>
    </lineage>
</organism>
<gene>
    <name evidence="3" type="ORF">A6X21_01360</name>
</gene>
<protein>
    <recommendedName>
        <fullName evidence="2">DUF1570 domain-containing protein</fullName>
    </recommendedName>
</protein>
<dbReference type="Pfam" id="PF07607">
    <property type="entry name" value="DUF1570"/>
    <property type="match status" value="1"/>
</dbReference>
<feature type="coiled-coil region" evidence="1">
    <location>
        <begin position="44"/>
        <end position="71"/>
    </location>
</feature>
<evidence type="ECO:0000256" key="1">
    <source>
        <dbReference type="SAM" id="Coils"/>
    </source>
</evidence>